<dbReference type="EMBL" id="CP117523">
    <property type="protein sequence ID" value="WWD83646.1"/>
    <property type="molecule type" value="Genomic_DNA"/>
</dbReference>
<protein>
    <submittedName>
        <fullName evidence="1">Uncharacterized protein</fullName>
    </submittedName>
</protein>
<proteinExistence type="predicted"/>
<dbReference type="Proteomes" id="UP001348492">
    <property type="component" value="Chromosome"/>
</dbReference>
<keyword evidence="2" id="KW-1185">Reference proteome</keyword>
<evidence type="ECO:0000313" key="2">
    <source>
        <dbReference type="Proteomes" id="UP001348492"/>
    </source>
</evidence>
<sequence length="57" mass="6708">MEAQKVKEGVAILEYISERKIQFDEYNKLDFKTQAVIDDYHLGYRALKEVKPDGFIL</sequence>
<name>A0ABZ2EW00_9FIRM</name>
<accession>A0ABZ2EW00</accession>
<dbReference type="RefSeq" id="WP_018590882.1">
    <property type="nucleotide sequence ID" value="NZ_CP117523.1"/>
</dbReference>
<reference evidence="1 2" key="1">
    <citation type="journal article" date="2023" name="PLoS ONE">
        <title>Genome-based metabolic and phylogenomic analysis of three Terrisporobacter species.</title>
        <authorList>
            <person name="Boer T."/>
            <person name="Bengelsdorf F.R."/>
            <person name="Bomeke M."/>
            <person name="Daniel R."/>
            <person name="Poehlein A."/>
        </authorList>
    </citation>
    <scope>NUCLEOTIDE SEQUENCE [LARGE SCALE GENOMIC DNA]</scope>
    <source>
        <strain evidence="1 2">DSM 1288</strain>
    </source>
</reference>
<organism evidence="1 2">
    <name type="scientific">Terrisporobacter glycolicus ATCC 14880 = DSM 1288</name>
    <dbReference type="NCBI Taxonomy" id="1121315"/>
    <lineage>
        <taxon>Bacteria</taxon>
        <taxon>Bacillati</taxon>
        <taxon>Bacillota</taxon>
        <taxon>Clostridia</taxon>
        <taxon>Peptostreptococcales</taxon>
        <taxon>Peptostreptococcaceae</taxon>
        <taxon>Terrisporobacter</taxon>
    </lineage>
</organism>
<gene>
    <name evidence="1" type="ORF">TEGL_20590</name>
</gene>
<evidence type="ECO:0000313" key="1">
    <source>
        <dbReference type="EMBL" id="WWD83646.1"/>
    </source>
</evidence>